<keyword evidence="2" id="KW-0479">Metal-binding</keyword>
<evidence type="ECO:0000256" key="3">
    <source>
        <dbReference type="ARBA" id="ARBA00023239"/>
    </source>
</evidence>
<keyword evidence="6" id="KW-1185">Reference proteome</keyword>
<feature type="domain" description="HpcH/HpaI aldolase/citrate lyase" evidence="4">
    <location>
        <begin position="22"/>
        <end position="242"/>
    </location>
</feature>
<dbReference type="OrthoDB" id="9802624at2"/>
<reference evidence="5 6" key="1">
    <citation type="submission" date="2015-03" db="EMBL/GenBank/DDBJ databases">
        <title>Draft genome sequence of Elstera litoralis.</title>
        <authorList>
            <person name="Rahalkar M.C."/>
            <person name="Dhakephalkar P.K."/>
            <person name="Pore S.D."/>
            <person name="Arora P."/>
            <person name="Kapse N.G."/>
            <person name="Pandit P.S."/>
        </authorList>
    </citation>
    <scope>NUCLEOTIDE SEQUENCE [LARGE SCALE GENOMIC DNA]</scope>
    <source>
        <strain evidence="5 6">Dia-1</strain>
    </source>
</reference>
<dbReference type="AlphaFoldDB" id="A0A0F3IV77"/>
<evidence type="ECO:0000256" key="2">
    <source>
        <dbReference type="ARBA" id="ARBA00022723"/>
    </source>
</evidence>
<comment type="caution">
    <text evidence="5">The sequence shown here is derived from an EMBL/GenBank/DDBJ whole genome shotgun (WGS) entry which is preliminary data.</text>
</comment>
<dbReference type="RefSeq" id="WP_045774717.1">
    <property type="nucleotide sequence ID" value="NZ_LAJY01000076.1"/>
</dbReference>
<protein>
    <submittedName>
        <fullName evidence="5">2-dehydro-3-deoxyglucarate aldolase</fullName>
    </submittedName>
</protein>
<dbReference type="SUPFAM" id="SSF51621">
    <property type="entry name" value="Phosphoenolpyruvate/pyruvate domain"/>
    <property type="match status" value="1"/>
</dbReference>
<dbReference type="EMBL" id="LAJY01000076">
    <property type="protein sequence ID" value="KJV10586.1"/>
    <property type="molecule type" value="Genomic_DNA"/>
</dbReference>
<dbReference type="GO" id="GO:0005737">
    <property type="term" value="C:cytoplasm"/>
    <property type="evidence" value="ECO:0007669"/>
    <property type="project" value="TreeGrafter"/>
</dbReference>
<sequence>MPALQNHFKSWLQTPPASPPLGTWLMTAAPSTAEAMGHVGFDFLVVDMEHVPIEVSDMAHLLRAVGCTAAEPVIRLAWNDMVLVKRVMDAGGRTLMFPFIQTPEEAQAAVSYTRYPPEGVRGVAAVHRGSAYGQIPNYLKTANDAACVIVQLETPEAIARLPEIAAVPGVDALFVGPGDLSAAMGFIGNIGHDEVQALIAFAAKAAKAAGKPIGIVGPTPEMVQRFLGYGYDYAAIASDLGMMTGRAVEWLGGLRGAAPAPTGPIASVY</sequence>
<dbReference type="InterPro" id="IPR015813">
    <property type="entry name" value="Pyrv/PenolPyrv_kinase-like_dom"/>
</dbReference>
<dbReference type="InterPro" id="IPR005000">
    <property type="entry name" value="Aldolase/citrate-lyase_domain"/>
</dbReference>
<dbReference type="GO" id="GO:0016832">
    <property type="term" value="F:aldehyde-lyase activity"/>
    <property type="evidence" value="ECO:0007669"/>
    <property type="project" value="TreeGrafter"/>
</dbReference>
<dbReference type="InterPro" id="IPR050251">
    <property type="entry name" value="HpcH-HpaI_aldolase"/>
</dbReference>
<name>A0A0F3IV77_9PROT</name>
<comment type="similarity">
    <text evidence="1">Belongs to the HpcH/HpaI aldolase family.</text>
</comment>
<proteinExistence type="inferred from homology"/>
<dbReference type="Pfam" id="PF03328">
    <property type="entry name" value="HpcH_HpaI"/>
    <property type="match status" value="1"/>
</dbReference>
<dbReference type="PANTHER" id="PTHR30502:SF0">
    <property type="entry name" value="PHOSPHOENOLPYRUVATE CARBOXYLASE FAMILY PROTEIN"/>
    <property type="match status" value="1"/>
</dbReference>
<gene>
    <name evidence="5" type="ORF">VZ95_03915</name>
</gene>
<dbReference type="Proteomes" id="UP000033774">
    <property type="component" value="Unassembled WGS sequence"/>
</dbReference>
<dbReference type="PATRIC" id="fig|552518.3.peg.4266"/>
<evidence type="ECO:0000313" key="5">
    <source>
        <dbReference type="EMBL" id="KJV10586.1"/>
    </source>
</evidence>
<evidence type="ECO:0000259" key="4">
    <source>
        <dbReference type="Pfam" id="PF03328"/>
    </source>
</evidence>
<evidence type="ECO:0000256" key="1">
    <source>
        <dbReference type="ARBA" id="ARBA00005568"/>
    </source>
</evidence>
<organism evidence="5 6">
    <name type="scientific">Elstera litoralis</name>
    <dbReference type="NCBI Taxonomy" id="552518"/>
    <lineage>
        <taxon>Bacteria</taxon>
        <taxon>Pseudomonadati</taxon>
        <taxon>Pseudomonadota</taxon>
        <taxon>Alphaproteobacteria</taxon>
        <taxon>Rhodospirillales</taxon>
        <taxon>Rhodospirillaceae</taxon>
        <taxon>Elstera</taxon>
    </lineage>
</organism>
<evidence type="ECO:0000313" key="6">
    <source>
        <dbReference type="Proteomes" id="UP000033774"/>
    </source>
</evidence>
<dbReference type="GO" id="GO:0046872">
    <property type="term" value="F:metal ion binding"/>
    <property type="evidence" value="ECO:0007669"/>
    <property type="project" value="UniProtKB-KW"/>
</dbReference>
<dbReference type="InterPro" id="IPR040442">
    <property type="entry name" value="Pyrv_kinase-like_dom_sf"/>
</dbReference>
<dbReference type="PANTHER" id="PTHR30502">
    <property type="entry name" value="2-KETO-3-DEOXY-L-RHAMNONATE ALDOLASE"/>
    <property type="match status" value="1"/>
</dbReference>
<keyword evidence="3" id="KW-0456">Lyase</keyword>
<accession>A0A0F3IV77</accession>
<dbReference type="Gene3D" id="3.20.20.60">
    <property type="entry name" value="Phosphoenolpyruvate-binding domains"/>
    <property type="match status" value="1"/>
</dbReference>